<dbReference type="InterPro" id="IPR036188">
    <property type="entry name" value="FAD/NAD-bd_sf"/>
</dbReference>
<accession>A0ABZ1E499</accession>
<sequence>MTDFIVLGAGMVGVGSALALQARGHEVCLIDRQAPGLETSHGNAGVIQSEAVEPYAIPRDLATLWSYASGQSNDVVWHLGHVLPMLPNLWRYFRASAPAAHKRAAASYVELIRRALFDHAPLISASGAEPLIRRSGMGELYRSPKALEAAQAHATRIEAEYGIPFETHSRAELQAAEPALTGEVAGMVLWTSPWSSMDPGALTRAYADLFVERGGQIVTGEAMTLTREPAQGWSVMTSDGKIHAEQAVVSLGPWSPALLARFGRRVPMILKRGYHGHYRTAQTLSRPYVDVDSGIVLSSMTRGLRITTGAELTAASAPRCLRQLERGRQAAGELMEIGEAVPDSLWHGHRPCLAGMLPMVGPVAGEAGLWLNTGHGHQGFTLGPTTGEILAQIVEGRQDALTQALAPQFL</sequence>
<dbReference type="PANTHER" id="PTHR13847">
    <property type="entry name" value="SARCOSINE DEHYDROGENASE-RELATED"/>
    <property type="match status" value="1"/>
</dbReference>
<feature type="domain" description="FAD dependent oxidoreductase" evidence="2">
    <location>
        <begin position="3"/>
        <end position="392"/>
    </location>
</feature>
<name>A0ABZ1E499_9RHOB</name>
<proteinExistence type="predicted"/>
<evidence type="ECO:0000259" key="2">
    <source>
        <dbReference type="Pfam" id="PF01266"/>
    </source>
</evidence>
<dbReference type="Gene3D" id="3.30.9.10">
    <property type="entry name" value="D-Amino Acid Oxidase, subunit A, domain 2"/>
    <property type="match status" value="1"/>
</dbReference>
<evidence type="ECO:0000313" key="4">
    <source>
        <dbReference type="Proteomes" id="UP001623290"/>
    </source>
</evidence>
<gene>
    <name evidence="3" type="ORF">RPE78_16670</name>
</gene>
<reference evidence="3 4" key="1">
    <citation type="submission" date="2023-09" db="EMBL/GenBank/DDBJ databases">
        <title>Thioclava shenzhenensis sp. nov., a multidrug resistant bacteria-antagonizing species isolated from coastal seawater.</title>
        <authorList>
            <person name="Long M."/>
        </authorList>
    </citation>
    <scope>NUCLEOTIDE SEQUENCE [LARGE SCALE GENOMIC DNA]</scope>
    <source>
        <strain evidence="3 4">FTW29</strain>
        <plasmid evidence="3 4">unnamed2</plasmid>
    </source>
</reference>
<dbReference type="Proteomes" id="UP001623290">
    <property type="component" value="Plasmid unnamed2"/>
</dbReference>
<dbReference type="PANTHER" id="PTHR13847:SF289">
    <property type="entry name" value="GLYCINE OXIDASE"/>
    <property type="match status" value="1"/>
</dbReference>
<keyword evidence="1 3" id="KW-0560">Oxidoreductase</keyword>
<dbReference type="InterPro" id="IPR006076">
    <property type="entry name" value="FAD-dep_OxRdtase"/>
</dbReference>
<dbReference type="RefSeq" id="WP_330629607.1">
    <property type="nucleotide sequence ID" value="NZ_CP135445.1"/>
</dbReference>
<organism evidence="3 4">
    <name type="scientific">Thioclava litoralis</name>
    <dbReference type="NCBI Taxonomy" id="3076557"/>
    <lineage>
        <taxon>Bacteria</taxon>
        <taxon>Pseudomonadati</taxon>
        <taxon>Pseudomonadota</taxon>
        <taxon>Alphaproteobacteria</taxon>
        <taxon>Rhodobacterales</taxon>
        <taxon>Paracoccaceae</taxon>
        <taxon>Thioclava</taxon>
    </lineage>
</organism>
<evidence type="ECO:0000256" key="1">
    <source>
        <dbReference type="ARBA" id="ARBA00023002"/>
    </source>
</evidence>
<dbReference type="Pfam" id="PF01266">
    <property type="entry name" value="DAO"/>
    <property type="match status" value="1"/>
</dbReference>
<dbReference type="EMBL" id="CP135445">
    <property type="protein sequence ID" value="WRY35855.1"/>
    <property type="molecule type" value="Genomic_DNA"/>
</dbReference>
<evidence type="ECO:0000313" key="3">
    <source>
        <dbReference type="EMBL" id="WRY35855.1"/>
    </source>
</evidence>
<protein>
    <submittedName>
        <fullName evidence="3">FAD-dependent oxidoreductase</fullName>
        <ecNumber evidence="3">1.-.-.-</ecNumber>
    </submittedName>
</protein>
<geneLocation type="plasmid" evidence="3 4">
    <name>unnamed2</name>
</geneLocation>
<dbReference type="Gene3D" id="3.50.50.60">
    <property type="entry name" value="FAD/NAD(P)-binding domain"/>
    <property type="match status" value="1"/>
</dbReference>
<keyword evidence="4" id="KW-1185">Reference proteome</keyword>
<keyword evidence="3" id="KW-0614">Plasmid</keyword>
<dbReference type="EC" id="1.-.-.-" evidence="3"/>
<dbReference type="GO" id="GO:0016491">
    <property type="term" value="F:oxidoreductase activity"/>
    <property type="evidence" value="ECO:0007669"/>
    <property type="project" value="UniProtKB-KW"/>
</dbReference>
<dbReference type="SUPFAM" id="SSF51905">
    <property type="entry name" value="FAD/NAD(P)-binding domain"/>
    <property type="match status" value="1"/>
</dbReference>